<gene>
    <name evidence="1" type="ORF">Ataiwa_12620</name>
</gene>
<protein>
    <recommendedName>
        <fullName evidence="3">SH3 domain-containing protein</fullName>
    </recommendedName>
</protein>
<name>A0ABQ6PYH7_9BACT</name>
<accession>A0ABQ6PYH7</accession>
<dbReference type="Proteomes" id="UP001307705">
    <property type="component" value="Unassembled WGS sequence"/>
</dbReference>
<dbReference type="RefSeq" id="WP_338227776.1">
    <property type="nucleotide sequence ID" value="NZ_BTPE01000003.1"/>
</dbReference>
<evidence type="ECO:0000313" key="1">
    <source>
        <dbReference type="EMBL" id="GMQ32990.1"/>
    </source>
</evidence>
<evidence type="ECO:0008006" key="3">
    <source>
        <dbReference type="Google" id="ProtNLM"/>
    </source>
</evidence>
<sequence>MAGIDDIIKASQLTQNIHKSLGLSSQLSEMLKFQQRMTSGFSGLTDLAKILQQQQQTIKSLSGISMLTELTKGMQQHDRLMKSLSGVSMVTELSKSMQEQKTALSPTFLAFDALTKSMKSYSNFGIPQTTLDAITSINRQHEQLFGGIRAMTDALRIQSPAITQINSLHFALGGISGHIAALAAQQKNWTIIEDFEEVTEKALDFTETLTEEVTKEQQRQFQVLLTLVFAFLKKHKVLGVSALLIIDIFLRFADIHQYYDFLKDKPESATKADLNQISIKQDSVLHFINLVNEQFKQANEYRITNRACEVKLKPKLKTLTLARLPKDFELIVVQIHHKWVFVSYFDPIDNLPQTGWILKKYLDKP</sequence>
<organism evidence="1 2">
    <name type="scientific">Algoriphagus taiwanensis</name>
    <dbReference type="NCBI Taxonomy" id="1445656"/>
    <lineage>
        <taxon>Bacteria</taxon>
        <taxon>Pseudomonadati</taxon>
        <taxon>Bacteroidota</taxon>
        <taxon>Cytophagia</taxon>
        <taxon>Cytophagales</taxon>
        <taxon>Cyclobacteriaceae</taxon>
        <taxon>Algoriphagus</taxon>
    </lineage>
</organism>
<reference evidence="1 2" key="1">
    <citation type="submission" date="2023-08" db="EMBL/GenBank/DDBJ databases">
        <title>Draft genome sequence of Algoriphagus taiwanensis.</title>
        <authorList>
            <person name="Takatani N."/>
            <person name="Hosokawa M."/>
            <person name="Sawabe T."/>
        </authorList>
    </citation>
    <scope>NUCLEOTIDE SEQUENCE [LARGE SCALE GENOMIC DNA]</scope>
    <source>
        <strain evidence="1 2">JCM 19755</strain>
    </source>
</reference>
<proteinExistence type="predicted"/>
<keyword evidence="2" id="KW-1185">Reference proteome</keyword>
<comment type="caution">
    <text evidence="1">The sequence shown here is derived from an EMBL/GenBank/DDBJ whole genome shotgun (WGS) entry which is preliminary data.</text>
</comment>
<evidence type="ECO:0000313" key="2">
    <source>
        <dbReference type="Proteomes" id="UP001307705"/>
    </source>
</evidence>
<dbReference type="EMBL" id="BTPE01000003">
    <property type="protein sequence ID" value="GMQ32990.1"/>
    <property type="molecule type" value="Genomic_DNA"/>
</dbReference>